<reference evidence="2" key="1">
    <citation type="submission" date="2023-06" db="EMBL/GenBank/DDBJ databases">
        <authorList>
            <person name="Kurt Z."/>
        </authorList>
    </citation>
    <scope>NUCLEOTIDE SEQUENCE</scope>
</reference>
<gene>
    <name evidence="2" type="ORF">HINF_LOCUS18425</name>
    <name evidence="3" type="ORF">HINF_LOCUS3060</name>
</gene>
<accession>A0AA86P3R2</accession>
<organism evidence="2">
    <name type="scientific">Hexamita inflata</name>
    <dbReference type="NCBI Taxonomy" id="28002"/>
    <lineage>
        <taxon>Eukaryota</taxon>
        <taxon>Metamonada</taxon>
        <taxon>Diplomonadida</taxon>
        <taxon>Hexamitidae</taxon>
        <taxon>Hexamitinae</taxon>
        <taxon>Hexamita</taxon>
    </lineage>
</organism>
<reference evidence="3 4" key="2">
    <citation type="submission" date="2024-07" db="EMBL/GenBank/DDBJ databases">
        <authorList>
            <person name="Akdeniz Z."/>
        </authorList>
    </citation>
    <scope>NUCLEOTIDE SEQUENCE [LARGE SCALE GENOMIC DNA]</scope>
</reference>
<evidence type="ECO:0000313" key="2">
    <source>
        <dbReference type="EMBL" id="CAI9930780.1"/>
    </source>
</evidence>
<proteinExistence type="predicted"/>
<evidence type="ECO:0000313" key="3">
    <source>
        <dbReference type="EMBL" id="CAL5974852.1"/>
    </source>
</evidence>
<feature type="region of interest" description="Disordered" evidence="1">
    <location>
        <begin position="1"/>
        <end position="21"/>
    </location>
</feature>
<feature type="compositionally biased region" description="Basic and acidic residues" evidence="1">
    <location>
        <begin position="12"/>
        <end position="21"/>
    </location>
</feature>
<sequence>MKIPQPLGSIKDSTEEQHPEKLQCKSFQSIKVLTANDSYESSYFGLSNNSSEFLKVCLPNTIGYQLLQQQRLLSETAMKVDYLFESLDASVENIKRLQRNSQKILQYMDMLNK</sequence>
<dbReference type="EMBL" id="CAXDID020000005">
    <property type="protein sequence ID" value="CAL5974852.1"/>
    <property type="molecule type" value="Genomic_DNA"/>
</dbReference>
<name>A0AA86P3R2_9EUKA</name>
<dbReference type="AlphaFoldDB" id="A0AA86P3R2"/>
<dbReference type="EMBL" id="CATOUU010000464">
    <property type="protein sequence ID" value="CAI9930780.1"/>
    <property type="molecule type" value="Genomic_DNA"/>
</dbReference>
<evidence type="ECO:0000313" key="4">
    <source>
        <dbReference type="Proteomes" id="UP001642409"/>
    </source>
</evidence>
<protein>
    <submittedName>
        <fullName evidence="3">Hypothetical_protein</fullName>
    </submittedName>
</protein>
<comment type="caution">
    <text evidence="2">The sequence shown here is derived from an EMBL/GenBank/DDBJ whole genome shotgun (WGS) entry which is preliminary data.</text>
</comment>
<dbReference type="Proteomes" id="UP001642409">
    <property type="component" value="Unassembled WGS sequence"/>
</dbReference>
<evidence type="ECO:0000256" key="1">
    <source>
        <dbReference type="SAM" id="MobiDB-lite"/>
    </source>
</evidence>
<keyword evidence="4" id="KW-1185">Reference proteome</keyword>